<sequence length="97" mass="10691">MCQLASVPGSEEPSLTMLAYRACFPQIEETSSIIQKQLDERRRLSRDGALELVNGEPPIEIDEPPDIPPSPVDVEISLCALKGISKPTIILFDTTIR</sequence>
<dbReference type="EMBL" id="OZ034821">
    <property type="protein sequence ID" value="CAL1406834.1"/>
    <property type="molecule type" value="Genomic_DNA"/>
</dbReference>
<accession>A0AAV2G820</accession>
<evidence type="ECO:0000313" key="2">
    <source>
        <dbReference type="Proteomes" id="UP001497516"/>
    </source>
</evidence>
<evidence type="ECO:0000313" key="1">
    <source>
        <dbReference type="EMBL" id="CAL1406834.1"/>
    </source>
</evidence>
<proteinExistence type="predicted"/>
<gene>
    <name evidence="1" type="ORF">LTRI10_LOCUS46534</name>
</gene>
<protein>
    <submittedName>
        <fullName evidence="1">Uncharacterized protein</fullName>
    </submittedName>
</protein>
<keyword evidence="2" id="KW-1185">Reference proteome</keyword>
<name>A0AAV2G820_9ROSI</name>
<dbReference type="AlphaFoldDB" id="A0AAV2G820"/>
<reference evidence="1 2" key="1">
    <citation type="submission" date="2024-04" db="EMBL/GenBank/DDBJ databases">
        <authorList>
            <person name="Fracassetti M."/>
        </authorList>
    </citation>
    <scope>NUCLEOTIDE SEQUENCE [LARGE SCALE GENOMIC DNA]</scope>
</reference>
<dbReference type="Proteomes" id="UP001497516">
    <property type="component" value="Chromosome 8"/>
</dbReference>
<organism evidence="1 2">
    <name type="scientific">Linum trigynum</name>
    <dbReference type="NCBI Taxonomy" id="586398"/>
    <lineage>
        <taxon>Eukaryota</taxon>
        <taxon>Viridiplantae</taxon>
        <taxon>Streptophyta</taxon>
        <taxon>Embryophyta</taxon>
        <taxon>Tracheophyta</taxon>
        <taxon>Spermatophyta</taxon>
        <taxon>Magnoliopsida</taxon>
        <taxon>eudicotyledons</taxon>
        <taxon>Gunneridae</taxon>
        <taxon>Pentapetalae</taxon>
        <taxon>rosids</taxon>
        <taxon>fabids</taxon>
        <taxon>Malpighiales</taxon>
        <taxon>Linaceae</taxon>
        <taxon>Linum</taxon>
    </lineage>
</organism>